<sequence>MSKHHYLPHIRAVRQSVTCIVPFPLLATFELPAWFPPPASGEVSEQYRPNVLGVEDLANISFTPRCSCSCLDQSSSHQGLCGMNCTLVDNEGQCRHSAETKGCQQVYI</sequence>
<accession>A0ACB6S334</accession>
<gene>
    <name evidence="1" type="ORF">BU25DRAFT_34110</name>
</gene>
<comment type="caution">
    <text evidence="1">The sequence shown here is derived from an EMBL/GenBank/DDBJ whole genome shotgun (WGS) entry which is preliminary data.</text>
</comment>
<evidence type="ECO:0000313" key="2">
    <source>
        <dbReference type="Proteomes" id="UP000799754"/>
    </source>
</evidence>
<reference evidence="1" key="1">
    <citation type="journal article" date="2020" name="Stud. Mycol.">
        <title>101 Dothideomycetes genomes: a test case for predicting lifestyles and emergence of pathogens.</title>
        <authorList>
            <person name="Haridas S."/>
            <person name="Albert R."/>
            <person name="Binder M."/>
            <person name="Bloem J."/>
            <person name="Labutti K."/>
            <person name="Salamov A."/>
            <person name="Andreopoulos B."/>
            <person name="Baker S."/>
            <person name="Barry K."/>
            <person name="Bills G."/>
            <person name="Bluhm B."/>
            <person name="Cannon C."/>
            <person name="Castanera R."/>
            <person name="Culley D."/>
            <person name="Daum C."/>
            <person name="Ezra D."/>
            <person name="Gonzalez J."/>
            <person name="Henrissat B."/>
            <person name="Kuo A."/>
            <person name="Liang C."/>
            <person name="Lipzen A."/>
            <person name="Lutzoni F."/>
            <person name="Magnuson J."/>
            <person name="Mondo S."/>
            <person name="Nolan M."/>
            <person name="Ohm R."/>
            <person name="Pangilinan J."/>
            <person name="Park H.-J."/>
            <person name="Ramirez L."/>
            <person name="Alfaro M."/>
            <person name="Sun H."/>
            <person name="Tritt A."/>
            <person name="Yoshinaga Y."/>
            <person name="Zwiers L.-H."/>
            <person name="Turgeon B."/>
            <person name="Goodwin S."/>
            <person name="Spatafora J."/>
            <person name="Crous P."/>
            <person name="Grigoriev I."/>
        </authorList>
    </citation>
    <scope>NUCLEOTIDE SEQUENCE</scope>
    <source>
        <strain evidence="1">CBS 525.71</strain>
    </source>
</reference>
<organism evidence="1 2">
    <name type="scientific">Macroventuria anomochaeta</name>
    <dbReference type="NCBI Taxonomy" id="301207"/>
    <lineage>
        <taxon>Eukaryota</taxon>
        <taxon>Fungi</taxon>
        <taxon>Dikarya</taxon>
        <taxon>Ascomycota</taxon>
        <taxon>Pezizomycotina</taxon>
        <taxon>Dothideomycetes</taxon>
        <taxon>Pleosporomycetidae</taxon>
        <taxon>Pleosporales</taxon>
        <taxon>Pleosporineae</taxon>
        <taxon>Didymellaceae</taxon>
        <taxon>Macroventuria</taxon>
    </lineage>
</organism>
<dbReference type="EMBL" id="MU006713">
    <property type="protein sequence ID" value="KAF2628363.1"/>
    <property type="molecule type" value="Genomic_DNA"/>
</dbReference>
<dbReference type="Proteomes" id="UP000799754">
    <property type="component" value="Unassembled WGS sequence"/>
</dbReference>
<name>A0ACB6S334_9PLEO</name>
<proteinExistence type="predicted"/>
<protein>
    <submittedName>
        <fullName evidence="1">Uncharacterized protein</fullName>
    </submittedName>
</protein>
<keyword evidence="2" id="KW-1185">Reference proteome</keyword>
<evidence type="ECO:0000313" key="1">
    <source>
        <dbReference type="EMBL" id="KAF2628363.1"/>
    </source>
</evidence>